<reference evidence="2" key="1">
    <citation type="submission" date="2019-12" db="EMBL/GenBank/DDBJ databases">
        <title>An insight into the sialome of adult female Ixodes ricinus ticks feeding for 6 days.</title>
        <authorList>
            <person name="Perner J."/>
            <person name="Ribeiro J.M.C."/>
        </authorList>
    </citation>
    <scope>NUCLEOTIDE SEQUENCE</scope>
    <source>
        <strain evidence="2">Semi-engorged</strain>
        <tissue evidence="2">Salivary glands</tissue>
    </source>
</reference>
<feature type="region of interest" description="Disordered" evidence="1">
    <location>
        <begin position="41"/>
        <end position="84"/>
    </location>
</feature>
<evidence type="ECO:0000313" key="2">
    <source>
        <dbReference type="EMBL" id="MXU97705.1"/>
    </source>
</evidence>
<feature type="compositionally biased region" description="Basic and acidic residues" evidence="1">
    <location>
        <begin position="68"/>
        <end position="84"/>
    </location>
</feature>
<proteinExistence type="predicted"/>
<feature type="compositionally biased region" description="Basic and acidic residues" evidence="1">
    <location>
        <begin position="41"/>
        <end position="59"/>
    </location>
</feature>
<organism evidence="2">
    <name type="scientific">Ixodes ricinus</name>
    <name type="common">Common tick</name>
    <name type="synonym">Acarus ricinus</name>
    <dbReference type="NCBI Taxonomy" id="34613"/>
    <lineage>
        <taxon>Eukaryota</taxon>
        <taxon>Metazoa</taxon>
        <taxon>Ecdysozoa</taxon>
        <taxon>Arthropoda</taxon>
        <taxon>Chelicerata</taxon>
        <taxon>Arachnida</taxon>
        <taxon>Acari</taxon>
        <taxon>Parasitiformes</taxon>
        <taxon>Ixodida</taxon>
        <taxon>Ixodoidea</taxon>
        <taxon>Ixodidae</taxon>
        <taxon>Ixodinae</taxon>
        <taxon>Ixodes</taxon>
    </lineage>
</organism>
<evidence type="ECO:0000256" key="1">
    <source>
        <dbReference type="SAM" id="MobiDB-lite"/>
    </source>
</evidence>
<dbReference type="EMBL" id="GIFC01015622">
    <property type="protein sequence ID" value="MXU97705.1"/>
    <property type="molecule type" value="Transcribed_RNA"/>
</dbReference>
<name>A0A6B0V7N7_IXORI</name>
<protein>
    <submittedName>
        <fullName evidence="2">Uncharacterized protein</fullName>
    </submittedName>
</protein>
<sequence length="284" mass="31222">MPCCFVVCCSVAFPPRRDAEPPHSFQRHSWIRTPRRADLRSTLRTRSRSEDERSGDVERSVCGTQVPRGHEHDVHESPHAETAKGEELSDAFLPHAQVEAVGSEAAQHDAQQKCCPPAIAPGPIAQVVLEKRPPSEAEDVWADRALRNVALSRCAVHLAGAVVLTDVVAARRLVAVAAHHLAFKHRGLVGALDPRSRFAQDGDLLSVDAGVVELARQALGTQLLAGETVKASVRSAVTQQRPCQQLLRRFSKVEHKLRLAAGLSEKHSIVWVERMMRSSTRRMP</sequence>
<accession>A0A6B0V7N7</accession>
<dbReference type="AlphaFoldDB" id="A0A6B0V7N7"/>